<reference evidence="5" key="1">
    <citation type="submission" date="2023-05" db="EMBL/GenBank/DDBJ databases">
        <authorList>
            <person name="Stuckert A."/>
        </authorList>
    </citation>
    <scope>NUCLEOTIDE SEQUENCE</scope>
</reference>
<gene>
    <name evidence="5" type="ORF">SPARVUS_LOCUS2842264</name>
</gene>
<feature type="domain" description="RRM" evidence="4">
    <location>
        <begin position="5"/>
        <end position="75"/>
    </location>
</feature>
<feature type="compositionally biased region" description="Basic and acidic residues" evidence="3">
    <location>
        <begin position="459"/>
        <end position="469"/>
    </location>
</feature>
<organism evidence="5 6">
    <name type="scientific">Staurois parvus</name>
    <dbReference type="NCBI Taxonomy" id="386267"/>
    <lineage>
        <taxon>Eukaryota</taxon>
        <taxon>Metazoa</taxon>
        <taxon>Chordata</taxon>
        <taxon>Craniata</taxon>
        <taxon>Vertebrata</taxon>
        <taxon>Euteleostomi</taxon>
        <taxon>Amphibia</taxon>
        <taxon>Batrachia</taxon>
        <taxon>Anura</taxon>
        <taxon>Neobatrachia</taxon>
        <taxon>Ranoidea</taxon>
        <taxon>Ranidae</taxon>
        <taxon>Staurois</taxon>
    </lineage>
</organism>
<evidence type="ECO:0000259" key="4">
    <source>
        <dbReference type="PROSITE" id="PS50102"/>
    </source>
</evidence>
<dbReference type="Pfam" id="PF00076">
    <property type="entry name" value="RRM_1"/>
    <property type="match status" value="2"/>
</dbReference>
<dbReference type="PANTHER" id="PTHR48025:SF1">
    <property type="entry name" value="RRM DOMAIN-CONTAINING PROTEIN"/>
    <property type="match status" value="1"/>
</dbReference>
<feature type="region of interest" description="Disordered" evidence="3">
    <location>
        <begin position="459"/>
        <end position="511"/>
    </location>
</feature>
<evidence type="ECO:0000256" key="2">
    <source>
        <dbReference type="PROSITE-ProRule" id="PRU00176"/>
    </source>
</evidence>
<dbReference type="InterPro" id="IPR050502">
    <property type="entry name" value="Euk_RNA-bind_prot"/>
</dbReference>
<comment type="caution">
    <text evidence="5">The sequence shown here is derived from an EMBL/GenBank/DDBJ whole genome shotgun (WGS) entry which is preliminary data.</text>
</comment>
<feature type="compositionally biased region" description="Basic and acidic residues" evidence="3">
    <location>
        <begin position="170"/>
        <end position="183"/>
    </location>
</feature>
<feature type="compositionally biased region" description="Polar residues" evidence="3">
    <location>
        <begin position="313"/>
        <end position="332"/>
    </location>
</feature>
<feature type="domain" description="RRM" evidence="4">
    <location>
        <begin position="81"/>
        <end position="151"/>
    </location>
</feature>
<dbReference type="InterPro" id="IPR034507">
    <property type="entry name" value="RBM14_RRM2"/>
</dbReference>
<sequence length="511" mass="56331">MKDTLKIFIGNVDDCTTEEELTDLFQKFGPVVSCAVMKQYAFVHMRGADRAKRAIDELNGREVHGKRMVVELSKPRPQNTWKIFVGNVSTACDASELRTMFEAHGRVVECDVVKDYAFVHMEKESDARAAIENLNGKEIKGKRINVEMSNKVSRPVSANGSAHNNRARRPHDMRETPQNRSDAYNRRRAAEAAYASFALKSPYEQFSGDNARYAFESRMRPPSPPLFYSRDRSPLRRSPTRSPYGLAQSAASLASKFRTSASGYGSLPSAYGDQPTSSLSAAYGSQSSSLAAAYGTRASTLATAYGNQGGFDSQPSAYGTETQPSYGTQSSTAYSTPGSSLSASYGSHLSAVATSYSAQTSSNLYPSHSTSSPYASSSALASAYRPQQSTVYDNTQMGGLGMQTAYSSLSSSIDAPMYERTRLSPPLSSVTDGYKKTMDNYKSRLASDRRFSELADYRRLTQETQDPFRRSPPKTQLDFRRMTESQQSDYSSYPYGDFMRGSSLSGYQRRL</sequence>
<keyword evidence="1 2" id="KW-0694">RNA-binding</keyword>
<dbReference type="EMBL" id="CATNWA010003858">
    <property type="protein sequence ID" value="CAI9546502.1"/>
    <property type="molecule type" value="Genomic_DNA"/>
</dbReference>
<dbReference type="InterPro" id="IPR000504">
    <property type="entry name" value="RRM_dom"/>
</dbReference>
<accession>A0ABN9BFY8</accession>
<feature type="region of interest" description="Disordered" evidence="3">
    <location>
        <begin position="147"/>
        <end position="183"/>
    </location>
</feature>
<dbReference type="SUPFAM" id="SSF54928">
    <property type="entry name" value="RNA-binding domain, RBD"/>
    <property type="match status" value="2"/>
</dbReference>
<dbReference type="InterPro" id="IPR035979">
    <property type="entry name" value="RBD_domain_sf"/>
</dbReference>
<dbReference type="Gene3D" id="3.30.70.330">
    <property type="match status" value="2"/>
</dbReference>
<feature type="compositionally biased region" description="Polar residues" evidence="3">
    <location>
        <begin position="502"/>
        <end position="511"/>
    </location>
</feature>
<evidence type="ECO:0000256" key="3">
    <source>
        <dbReference type="SAM" id="MobiDB-lite"/>
    </source>
</evidence>
<dbReference type="InterPro" id="IPR012677">
    <property type="entry name" value="Nucleotide-bd_a/b_plait_sf"/>
</dbReference>
<feature type="region of interest" description="Disordered" evidence="3">
    <location>
        <begin position="215"/>
        <end position="246"/>
    </location>
</feature>
<dbReference type="PROSITE" id="PS50102">
    <property type="entry name" value="RRM"/>
    <property type="match status" value="2"/>
</dbReference>
<keyword evidence="6" id="KW-1185">Reference proteome</keyword>
<dbReference type="CDD" id="cd12609">
    <property type="entry name" value="RRM2_CoAA"/>
    <property type="match status" value="1"/>
</dbReference>
<name>A0ABN9BFY8_9NEOB</name>
<dbReference type="PANTHER" id="PTHR48025">
    <property type="entry name" value="OS02G0815200 PROTEIN"/>
    <property type="match status" value="1"/>
</dbReference>
<feature type="region of interest" description="Disordered" evidence="3">
    <location>
        <begin position="313"/>
        <end position="333"/>
    </location>
</feature>
<dbReference type="SMART" id="SM00360">
    <property type="entry name" value="RRM"/>
    <property type="match status" value="2"/>
</dbReference>
<proteinExistence type="predicted"/>
<evidence type="ECO:0000313" key="5">
    <source>
        <dbReference type="EMBL" id="CAI9546502.1"/>
    </source>
</evidence>
<protein>
    <recommendedName>
        <fullName evidence="4">RRM domain-containing protein</fullName>
    </recommendedName>
</protein>
<evidence type="ECO:0000313" key="6">
    <source>
        <dbReference type="Proteomes" id="UP001162483"/>
    </source>
</evidence>
<feature type="compositionally biased region" description="Polar residues" evidence="3">
    <location>
        <begin position="147"/>
        <end position="164"/>
    </location>
</feature>
<dbReference type="Proteomes" id="UP001162483">
    <property type="component" value="Unassembled WGS sequence"/>
</dbReference>
<evidence type="ECO:0000256" key="1">
    <source>
        <dbReference type="ARBA" id="ARBA00022884"/>
    </source>
</evidence>